<reference evidence="2 3" key="1">
    <citation type="journal article" date="2024" name="Pathogens">
        <title>Staphylococcus hsinchuensis sp. nov., Isolated from Soymilk.</title>
        <authorList>
            <person name="Wang Y.T."/>
            <person name="Lin Y.C."/>
            <person name="Hsieh Y.H."/>
            <person name="Lin Y.T."/>
            <person name="Hamada M."/>
            <person name="Chen C.C."/>
            <person name="Liou J.S."/>
            <person name="Lee A.Y."/>
            <person name="Zhang W.L."/>
            <person name="Chen Y.T."/>
            <person name="Huang C.H."/>
        </authorList>
    </citation>
    <scope>NUCLEOTIDE SEQUENCE [LARGE SCALE GENOMIC DNA]</scope>
    <source>
        <strain evidence="2 3">H164</strain>
    </source>
</reference>
<dbReference type="Proteomes" id="UP001436297">
    <property type="component" value="Chromosome"/>
</dbReference>
<evidence type="ECO:0000259" key="1">
    <source>
        <dbReference type="Pfam" id="PF14493"/>
    </source>
</evidence>
<dbReference type="Pfam" id="PF14493">
    <property type="entry name" value="HTH_40"/>
    <property type="match status" value="1"/>
</dbReference>
<gene>
    <name evidence="2" type="ORF">QQM35_08595</name>
</gene>
<organism evidence="2 3">
    <name type="scientific">Staphylococcus hsinchuensis</name>
    <dbReference type="NCBI Taxonomy" id="3051183"/>
    <lineage>
        <taxon>Bacteria</taxon>
        <taxon>Bacillati</taxon>
        <taxon>Bacillota</taxon>
        <taxon>Bacilli</taxon>
        <taxon>Bacillales</taxon>
        <taxon>Staphylococcaceae</taxon>
        <taxon>Staphylococcus</taxon>
    </lineage>
</organism>
<feature type="domain" description="Helicase Helix-turn-helix" evidence="1">
    <location>
        <begin position="221"/>
        <end position="306"/>
    </location>
</feature>
<dbReference type="EMBL" id="CP128355">
    <property type="protein sequence ID" value="XAF70123.1"/>
    <property type="molecule type" value="Genomic_DNA"/>
</dbReference>
<dbReference type="PIRSF" id="PIRSF021350">
    <property type="entry name" value="UCP021350"/>
    <property type="match status" value="1"/>
</dbReference>
<dbReference type="RefSeq" id="WP_251520786.1">
    <property type="nucleotide sequence ID" value="NZ_CP128355.1"/>
</dbReference>
<name>A0ABZ3ECJ7_9STAP</name>
<sequence length="316" mass="37447">MNHIIHHAYHHAHHYKSTKSIYNILIGKKSHQTFFDACSQSLLSLYHSLPQLKYPSFERCIKQPPQSTSTIMTHPRYTYDSMNNTFKAMQLLIQTISNTQHDVYQFTPITQQRSIHSKVKAVYQKLKTSENIVACQQEIENLFYSIKDKNGFTYLHYYLQGFEESMYTRQQVSLIEGVSQIELFEYEMMDLVQMLYEIEDSEKYPILHQLIVLPKLLNKTRLSYKGILEGKHMDQLAQEQNVKINTIEDHVLELFIKGYLTNYDNYLDTNKFDTFSQYYIKNKSEKLKIYKTLTPELSYFEIKMAIVGIERGFFDI</sequence>
<protein>
    <submittedName>
        <fullName evidence="2">Helix-turn-helix domain-containing protein</fullName>
    </submittedName>
</protein>
<evidence type="ECO:0000313" key="2">
    <source>
        <dbReference type="EMBL" id="XAF70123.1"/>
    </source>
</evidence>
<accession>A0ABZ3ECJ7</accession>
<proteinExistence type="predicted"/>
<dbReference type="InterPro" id="IPR008308">
    <property type="entry name" value="YpbB-like"/>
</dbReference>
<dbReference type="InterPro" id="IPR029491">
    <property type="entry name" value="Helicase_HTH"/>
</dbReference>
<evidence type="ECO:0000313" key="3">
    <source>
        <dbReference type="Proteomes" id="UP001436297"/>
    </source>
</evidence>
<keyword evidence="3" id="KW-1185">Reference proteome</keyword>